<evidence type="ECO:0000313" key="6">
    <source>
        <dbReference type="Proteomes" id="UP001595711"/>
    </source>
</evidence>
<comment type="caution">
    <text evidence="5">The sequence shown here is derived from an EMBL/GenBank/DDBJ whole genome shotgun (WGS) entry which is preliminary data.</text>
</comment>
<feature type="domain" description="BON" evidence="3">
    <location>
        <begin position="158"/>
        <end position="226"/>
    </location>
</feature>
<dbReference type="EMBL" id="JBHRYJ010000001">
    <property type="protein sequence ID" value="MFC3674465.1"/>
    <property type="molecule type" value="Genomic_DNA"/>
</dbReference>
<dbReference type="InterPro" id="IPR007055">
    <property type="entry name" value="BON_dom"/>
</dbReference>
<dbReference type="PANTHER" id="PTHR43080">
    <property type="entry name" value="CBS DOMAIN-CONTAINING PROTEIN CBSX3, MITOCHONDRIAL"/>
    <property type="match status" value="1"/>
</dbReference>
<dbReference type="InterPro" id="IPR000644">
    <property type="entry name" value="CBS_dom"/>
</dbReference>
<organism evidence="5 6">
    <name type="scientific">Ferrovibrio xuzhouensis</name>
    <dbReference type="NCBI Taxonomy" id="1576914"/>
    <lineage>
        <taxon>Bacteria</taxon>
        <taxon>Pseudomonadati</taxon>
        <taxon>Pseudomonadota</taxon>
        <taxon>Alphaproteobacteria</taxon>
        <taxon>Rhodospirillales</taxon>
        <taxon>Rhodospirillaceae</taxon>
        <taxon>Ferrovibrio</taxon>
    </lineage>
</organism>
<evidence type="ECO:0000259" key="4">
    <source>
        <dbReference type="PROSITE" id="PS51371"/>
    </source>
</evidence>
<evidence type="ECO:0000259" key="3">
    <source>
        <dbReference type="PROSITE" id="PS50914"/>
    </source>
</evidence>
<protein>
    <submittedName>
        <fullName evidence="5">CBS domain-containing protein</fullName>
    </submittedName>
</protein>
<dbReference type="SMART" id="SM00116">
    <property type="entry name" value="CBS"/>
    <property type="match status" value="2"/>
</dbReference>
<accession>A0ABV7VAI2</accession>
<gene>
    <name evidence="5" type="ORF">ACFOOQ_02855</name>
</gene>
<dbReference type="PIRSF" id="PIRSF036990">
    <property type="entry name" value="UCP036990_CBS_BON"/>
    <property type="match status" value="1"/>
</dbReference>
<evidence type="ECO:0000313" key="5">
    <source>
        <dbReference type="EMBL" id="MFC3674465.1"/>
    </source>
</evidence>
<feature type="domain" description="CBS" evidence="4">
    <location>
        <begin position="94"/>
        <end position="149"/>
    </location>
</feature>
<keyword evidence="6" id="KW-1185">Reference proteome</keyword>
<evidence type="ECO:0000256" key="1">
    <source>
        <dbReference type="ARBA" id="ARBA00023122"/>
    </source>
</evidence>
<keyword evidence="1 2" id="KW-0129">CBS domain</keyword>
<sequence>MLARDIMTSDVVTVDLTMTVREIANLLVERRISGVPVVDGERRVLGIVSEADLMRRSDIGTEKHRAWWSALLDDAPSLAREFVQQSGIHAADVMSRDVLTVTEDTSIFAVADLMDTYNIKRVPVLRQSRLAGIISRSDIVRVLAKRQSMGETVKIPQTDSEIRLALVERMRTEAWANAPYISTTVHDGIVELNGFIGSDSEKQALRVLAETLPGVHGVLDRVQVFVPPVSMT</sequence>
<dbReference type="Pfam" id="PF00571">
    <property type="entry name" value="CBS"/>
    <property type="match status" value="2"/>
</dbReference>
<evidence type="ECO:0000256" key="2">
    <source>
        <dbReference type="PROSITE-ProRule" id="PRU00703"/>
    </source>
</evidence>
<name>A0ABV7VAI2_9PROT</name>
<proteinExistence type="predicted"/>
<dbReference type="Proteomes" id="UP001595711">
    <property type="component" value="Unassembled WGS sequence"/>
</dbReference>
<feature type="domain" description="CBS" evidence="4">
    <location>
        <begin position="7"/>
        <end position="63"/>
    </location>
</feature>
<dbReference type="Pfam" id="PF04972">
    <property type="entry name" value="BON"/>
    <property type="match status" value="1"/>
</dbReference>
<dbReference type="Gene3D" id="3.30.1340.30">
    <property type="match status" value="1"/>
</dbReference>
<dbReference type="Gene3D" id="3.10.580.10">
    <property type="entry name" value="CBS-domain"/>
    <property type="match status" value="1"/>
</dbReference>
<dbReference type="InterPro" id="IPR051257">
    <property type="entry name" value="Diverse_CBS-Domain"/>
</dbReference>
<dbReference type="InterPro" id="IPR017080">
    <property type="entry name" value="UCP036990_CBS_BON"/>
</dbReference>
<dbReference type="PROSITE" id="PS51371">
    <property type="entry name" value="CBS"/>
    <property type="match status" value="2"/>
</dbReference>
<dbReference type="InterPro" id="IPR046342">
    <property type="entry name" value="CBS_dom_sf"/>
</dbReference>
<dbReference type="CDD" id="cd04586">
    <property type="entry name" value="CBS_pair_BON_assoc"/>
    <property type="match status" value="1"/>
</dbReference>
<dbReference type="PANTHER" id="PTHR43080:SF26">
    <property type="entry name" value="REGULATORY PROTEIN"/>
    <property type="match status" value="1"/>
</dbReference>
<dbReference type="RefSeq" id="WP_379721490.1">
    <property type="nucleotide sequence ID" value="NZ_JBHRYJ010000001.1"/>
</dbReference>
<dbReference type="SUPFAM" id="SSF54631">
    <property type="entry name" value="CBS-domain pair"/>
    <property type="match status" value="1"/>
</dbReference>
<dbReference type="PROSITE" id="PS50914">
    <property type="entry name" value="BON"/>
    <property type="match status" value="1"/>
</dbReference>
<reference evidence="6" key="1">
    <citation type="journal article" date="2019" name="Int. J. Syst. Evol. Microbiol.">
        <title>The Global Catalogue of Microorganisms (GCM) 10K type strain sequencing project: providing services to taxonomists for standard genome sequencing and annotation.</title>
        <authorList>
            <consortium name="The Broad Institute Genomics Platform"/>
            <consortium name="The Broad Institute Genome Sequencing Center for Infectious Disease"/>
            <person name="Wu L."/>
            <person name="Ma J."/>
        </authorList>
    </citation>
    <scope>NUCLEOTIDE SEQUENCE [LARGE SCALE GENOMIC DNA]</scope>
    <source>
        <strain evidence="6">KCTC 42182</strain>
    </source>
</reference>